<sequence length="207" mass="21964">MKFYQAIIPAIVGASIVVSQPLSARALSSQEIGKIAEDITVLIDYKDNSGNGSGVIIKKDGNTYTVLTAAHVVANANRKYEIVGNDNQRYPLNYTTVKKLPNQLDLAVVTFSSNNNYQVAKIGNSDTSGRGTLAYVSGFPGKNAVINESILTITEGKIAGSSNKLNNGYGLVYDITTKGGMTGGAVLNEKGELIGIHGRADSSYDRK</sequence>
<name>A0A1Z4LZC2_9CYAN</name>
<dbReference type="Pfam" id="PF13365">
    <property type="entry name" value="Trypsin_2"/>
    <property type="match status" value="1"/>
</dbReference>
<accession>A0A1Z4LZC2</accession>
<gene>
    <name evidence="1" type="ORF">NIES267_60670</name>
</gene>
<dbReference type="Proteomes" id="UP000218418">
    <property type="component" value="Chromosome"/>
</dbReference>
<dbReference type="EMBL" id="AP018227">
    <property type="protein sequence ID" value="BAY86557.1"/>
    <property type="molecule type" value="Genomic_DNA"/>
</dbReference>
<keyword evidence="2" id="KW-1185">Reference proteome</keyword>
<dbReference type="OrthoDB" id="467315at2"/>
<dbReference type="InterPro" id="IPR043504">
    <property type="entry name" value="Peptidase_S1_PA_chymotrypsin"/>
</dbReference>
<reference evidence="1 2" key="1">
    <citation type="submission" date="2017-06" db="EMBL/GenBank/DDBJ databases">
        <title>Genome sequencing of cyanobaciteial culture collection at National Institute for Environmental Studies (NIES).</title>
        <authorList>
            <person name="Hirose Y."/>
            <person name="Shimura Y."/>
            <person name="Fujisawa T."/>
            <person name="Nakamura Y."/>
            <person name="Kawachi M."/>
        </authorList>
    </citation>
    <scope>NUCLEOTIDE SEQUENCE [LARGE SCALE GENOMIC DNA]</scope>
    <source>
        <strain evidence="1 2">NIES-267</strain>
    </source>
</reference>
<dbReference type="InterPro" id="IPR009003">
    <property type="entry name" value="Peptidase_S1_PA"/>
</dbReference>
<evidence type="ECO:0000313" key="2">
    <source>
        <dbReference type="Proteomes" id="UP000218418"/>
    </source>
</evidence>
<organism evidence="1 2">
    <name type="scientific">Calothrix parasitica NIES-267</name>
    <dbReference type="NCBI Taxonomy" id="1973488"/>
    <lineage>
        <taxon>Bacteria</taxon>
        <taxon>Bacillati</taxon>
        <taxon>Cyanobacteriota</taxon>
        <taxon>Cyanophyceae</taxon>
        <taxon>Nostocales</taxon>
        <taxon>Calotrichaceae</taxon>
        <taxon>Calothrix</taxon>
    </lineage>
</organism>
<dbReference type="AlphaFoldDB" id="A0A1Z4LZC2"/>
<protein>
    <submittedName>
        <fullName evidence="1">TPR domain protein</fullName>
    </submittedName>
</protein>
<proteinExistence type="predicted"/>
<dbReference type="SUPFAM" id="SSF50494">
    <property type="entry name" value="Trypsin-like serine proteases"/>
    <property type="match status" value="1"/>
</dbReference>
<evidence type="ECO:0000313" key="1">
    <source>
        <dbReference type="EMBL" id="BAY86557.1"/>
    </source>
</evidence>
<dbReference type="Gene3D" id="2.40.10.10">
    <property type="entry name" value="Trypsin-like serine proteases"/>
    <property type="match status" value="2"/>
</dbReference>